<name>A0ABC8SC81_9AQUA</name>
<reference evidence="1 2" key="1">
    <citation type="submission" date="2024-02" db="EMBL/GenBank/DDBJ databases">
        <authorList>
            <person name="Vignale AGUSTIN F."/>
            <person name="Sosa J E."/>
            <person name="Modenutti C."/>
        </authorList>
    </citation>
    <scope>NUCLEOTIDE SEQUENCE [LARGE SCALE GENOMIC DNA]</scope>
</reference>
<dbReference type="AlphaFoldDB" id="A0ABC8SC81"/>
<proteinExistence type="predicted"/>
<feature type="non-terminal residue" evidence="1">
    <location>
        <position position="1"/>
    </location>
</feature>
<feature type="non-terminal residue" evidence="1">
    <location>
        <position position="52"/>
    </location>
</feature>
<dbReference type="EMBL" id="CAUOFW020002280">
    <property type="protein sequence ID" value="CAK9152668.1"/>
    <property type="molecule type" value="Genomic_DNA"/>
</dbReference>
<protein>
    <submittedName>
        <fullName evidence="1">Uncharacterized protein</fullName>
    </submittedName>
</protein>
<evidence type="ECO:0000313" key="1">
    <source>
        <dbReference type="EMBL" id="CAK9152668.1"/>
    </source>
</evidence>
<evidence type="ECO:0000313" key="2">
    <source>
        <dbReference type="Proteomes" id="UP001642360"/>
    </source>
</evidence>
<gene>
    <name evidence="1" type="ORF">ILEXP_LOCUS20893</name>
</gene>
<comment type="caution">
    <text evidence="1">The sequence shown here is derived from an EMBL/GenBank/DDBJ whole genome shotgun (WGS) entry which is preliminary data.</text>
</comment>
<sequence length="52" mass="5725">AVLGQLGRMQNLVQRVANLKEDTGHVTREFAMKDLGPLHYFLGIEVLPFSGG</sequence>
<keyword evidence="2" id="KW-1185">Reference proteome</keyword>
<dbReference type="Proteomes" id="UP001642360">
    <property type="component" value="Unassembled WGS sequence"/>
</dbReference>
<accession>A0ABC8SC81</accession>
<organism evidence="1 2">
    <name type="scientific">Ilex paraguariensis</name>
    <name type="common">yerba mate</name>
    <dbReference type="NCBI Taxonomy" id="185542"/>
    <lineage>
        <taxon>Eukaryota</taxon>
        <taxon>Viridiplantae</taxon>
        <taxon>Streptophyta</taxon>
        <taxon>Embryophyta</taxon>
        <taxon>Tracheophyta</taxon>
        <taxon>Spermatophyta</taxon>
        <taxon>Magnoliopsida</taxon>
        <taxon>eudicotyledons</taxon>
        <taxon>Gunneridae</taxon>
        <taxon>Pentapetalae</taxon>
        <taxon>asterids</taxon>
        <taxon>campanulids</taxon>
        <taxon>Aquifoliales</taxon>
        <taxon>Aquifoliaceae</taxon>
        <taxon>Ilex</taxon>
    </lineage>
</organism>